<keyword evidence="2" id="KW-1185">Reference proteome</keyword>
<dbReference type="OrthoDB" id="673390at2"/>
<gene>
    <name evidence="1" type="ORF">OB69_02765</name>
</gene>
<reference evidence="2" key="1">
    <citation type="submission" date="2014-11" db="EMBL/GenBank/DDBJ databases">
        <title>Genome sequencing of Roseivirga sp. D-25.</title>
        <authorList>
            <person name="Selvaratnam C."/>
            <person name="Thevarajoo S."/>
            <person name="Goh K.M."/>
            <person name="Eee R."/>
            <person name="Chan K.-G."/>
            <person name="Chong C.S."/>
        </authorList>
    </citation>
    <scope>NUCLEOTIDE SEQUENCE [LARGE SCALE GENOMIC DNA]</scope>
    <source>
        <strain evidence="2">D-25</strain>
    </source>
</reference>
<comment type="caution">
    <text evidence="1">The sequence shown here is derived from an EMBL/GenBank/DDBJ whole genome shotgun (WGS) entry which is preliminary data.</text>
</comment>
<protein>
    <recommendedName>
        <fullName evidence="3">Helix-turn-helix domain-containing protein</fullName>
    </recommendedName>
</protein>
<proteinExistence type="predicted"/>
<dbReference type="AlphaFoldDB" id="A0A0L8ANA2"/>
<dbReference type="EMBL" id="JSVA01000004">
    <property type="protein sequence ID" value="KOF03948.1"/>
    <property type="molecule type" value="Genomic_DNA"/>
</dbReference>
<evidence type="ECO:0000313" key="1">
    <source>
        <dbReference type="EMBL" id="KOF03948.1"/>
    </source>
</evidence>
<organism evidence="1 2">
    <name type="scientific">Roseivirga seohaensis subsp. aquiponti</name>
    <dbReference type="NCBI Taxonomy" id="1566026"/>
    <lineage>
        <taxon>Bacteria</taxon>
        <taxon>Pseudomonadati</taxon>
        <taxon>Bacteroidota</taxon>
        <taxon>Cytophagia</taxon>
        <taxon>Cytophagales</taxon>
        <taxon>Roseivirgaceae</taxon>
        <taxon>Roseivirga</taxon>
    </lineage>
</organism>
<sequence>MNESPQKSVPSGESLLQFFNSVFEIRSDIQDIKNDLQEIKGIKSSKSGPEYLPVKEFMSAISIGRTKFDELVADGKVRTVRPNGSRKLYVPASEVTRYFEGE</sequence>
<dbReference type="RefSeq" id="WP_053222167.1">
    <property type="nucleotide sequence ID" value="NZ_JSVA01000004.1"/>
</dbReference>
<evidence type="ECO:0000313" key="2">
    <source>
        <dbReference type="Proteomes" id="UP000036908"/>
    </source>
</evidence>
<evidence type="ECO:0008006" key="3">
    <source>
        <dbReference type="Google" id="ProtNLM"/>
    </source>
</evidence>
<dbReference type="Proteomes" id="UP000036908">
    <property type="component" value="Unassembled WGS sequence"/>
</dbReference>
<name>A0A0L8ANA2_9BACT</name>
<accession>A0A0L8ANA2</accession>
<dbReference type="PATRIC" id="fig|1566026.4.peg.2323"/>